<dbReference type="Gene3D" id="3.40.50.1820">
    <property type="entry name" value="alpha/beta hydrolase"/>
    <property type="match status" value="1"/>
</dbReference>
<evidence type="ECO:0000259" key="1">
    <source>
        <dbReference type="Pfam" id="PF12697"/>
    </source>
</evidence>
<comment type="caution">
    <text evidence="2">The sequence shown here is derived from an EMBL/GenBank/DDBJ whole genome shotgun (WGS) entry which is preliminary data.</text>
</comment>
<dbReference type="AlphaFoldDB" id="A0A4R0IL32"/>
<dbReference type="InterPro" id="IPR029058">
    <property type="entry name" value="AB_hydrolase_fold"/>
</dbReference>
<evidence type="ECO:0000313" key="2">
    <source>
        <dbReference type="EMBL" id="TCC32954.1"/>
    </source>
</evidence>
<name>A0A4R0IL32_9ACTN</name>
<evidence type="ECO:0000313" key="3">
    <source>
        <dbReference type="Proteomes" id="UP000294225"/>
    </source>
</evidence>
<gene>
    <name evidence="2" type="ORF">E0H92_32840</name>
</gene>
<proteinExistence type="predicted"/>
<dbReference type="PANTHER" id="PTHR43194">
    <property type="entry name" value="HYDROLASE ALPHA/BETA FOLD FAMILY"/>
    <property type="match status" value="1"/>
</dbReference>
<feature type="domain" description="AB hydrolase-1" evidence="1">
    <location>
        <begin position="12"/>
        <end position="223"/>
    </location>
</feature>
<accession>A0A4R0IL32</accession>
<dbReference type="InterPro" id="IPR050228">
    <property type="entry name" value="Carboxylesterase_BioH"/>
</dbReference>
<dbReference type="RefSeq" id="WP_131498992.1">
    <property type="nucleotide sequence ID" value="NZ_SJKC01000005.1"/>
</dbReference>
<dbReference type="InterPro" id="IPR000073">
    <property type="entry name" value="AB_hydrolase_1"/>
</dbReference>
<protein>
    <submittedName>
        <fullName evidence="2">Alpha/beta hydrolase</fullName>
    </submittedName>
</protein>
<dbReference type="PANTHER" id="PTHR43194:SF2">
    <property type="entry name" value="PEROXISOMAL MEMBRANE PROTEIN LPX1"/>
    <property type="match status" value="1"/>
</dbReference>
<dbReference type="SUPFAM" id="SSF53474">
    <property type="entry name" value="alpha/beta-Hydrolases"/>
    <property type="match status" value="1"/>
</dbReference>
<dbReference type="Pfam" id="PF12697">
    <property type="entry name" value="Abhydrolase_6"/>
    <property type="match status" value="1"/>
</dbReference>
<organism evidence="2 3">
    <name type="scientific">Kribbella speibonae</name>
    <dbReference type="NCBI Taxonomy" id="1572660"/>
    <lineage>
        <taxon>Bacteria</taxon>
        <taxon>Bacillati</taxon>
        <taxon>Actinomycetota</taxon>
        <taxon>Actinomycetes</taxon>
        <taxon>Propionibacteriales</taxon>
        <taxon>Kribbellaceae</taxon>
        <taxon>Kribbella</taxon>
    </lineage>
</organism>
<reference evidence="2 3" key="1">
    <citation type="submission" date="2019-02" db="EMBL/GenBank/DDBJ databases">
        <title>Kribbella capetownensis sp. nov. and Kribbella speibonae sp. nov., isolated from soil.</title>
        <authorList>
            <person name="Curtis S.M."/>
            <person name="Norton I."/>
            <person name="Everest G.J."/>
            <person name="Meyers P.R."/>
        </authorList>
    </citation>
    <scope>NUCLEOTIDE SEQUENCE [LARGE SCALE GENOMIC DNA]</scope>
    <source>
        <strain evidence="2 3">YM55</strain>
    </source>
</reference>
<dbReference type="Proteomes" id="UP000294225">
    <property type="component" value="Unassembled WGS sequence"/>
</dbReference>
<sequence>MLTWGSGDRVAILVHGMLGAASQYHAVGPALAARGYRAVAIDLPGHGSAPRAPEATMDLFVDAVLAAVDTPPALAIGHSLGAIVLSHALPRLRPSRAVYVDVPFSGPSTDPPAPADELRERFTTSRAARTVERLATRPGWSAEDCRVEAEAAARFDVETAVALELSYLGHSVEKPAVPSLVVRADPSRYVSPERARELEEMGFWVRTVPGAGHSVWYGHLDEFMGVLDEWLEAT</sequence>
<dbReference type="EMBL" id="SJKC01000005">
    <property type="protein sequence ID" value="TCC32954.1"/>
    <property type="molecule type" value="Genomic_DNA"/>
</dbReference>
<dbReference type="GO" id="GO:0016787">
    <property type="term" value="F:hydrolase activity"/>
    <property type="evidence" value="ECO:0007669"/>
    <property type="project" value="UniProtKB-KW"/>
</dbReference>
<keyword evidence="2" id="KW-0378">Hydrolase</keyword>